<evidence type="ECO:0000259" key="8">
    <source>
        <dbReference type="PROSITE" id="PS51688"/>
    </source>
</evidence>
<organism evidence="9 10">
    <name type="scientific">Phytophthora rubi</name>
    <dbReference type="NCBI Taxonomy" id="129364"/>
    <lineage>
        <taxon>Eukaryota</taxon>
        <taxon>Sar</taxon>
        <taxon>Stramenopiles</taxon>
        <taxon>Oomycota</taxon>
        <taxon>Peronosporomycetes</taxon>
        <taxon>Peronosporales</taxon>
        <taxon>Peronosporaceae</taxon>
        <taxon>Phytophthora</taxon>
    </lineage>
</organism>
<protein>
    <recommendedName>
        <fullName evidence="11">EGF-like domain-containing protein</fullName>
    </recommendedName>
</protein>
<gene>
    <name evidence="9" type="ORF">PR002_g246</name>
</gene>
<feature type="coiled-coil region" evidence="5">
    <location>
        <begin position="2348"/>
        <end position="2375"/>
    </location>
</feature>
<comment type="caution">
    <text evidence="4">Lacks conserved residue(s) required for the propagation of feature annotation.</text>
</comment>
<feature type="signal peptide" evidence="6">
    <location>
        <begin position="1"/>
        <end position="24"/>
    </location>
</feature>
<dbReference type="PANTHER" id="PTHR11219:SF69">
    <property type="entry name" value="TENEURIN-A"/>
    <property type="match status" value="1"/>
</dbReference>
<dbReference type="InterPro" id="IPR002049">
    <property type="entry name" value="LE_dom"/>
</dbReference>
<keyword evidence="2" id="KW-0677">Repeat</keyword>
<dbReference type="OrthoDB" id="6130531at2759"/>
<feature type="domain" description="Peptidase S74" evidence="8">
    <location>
        <begin position="2266"/>
        <end position="2362"/>
    </location>
</feature>
<dbReference type="Proteomes" id="UP000435112">
    <property type="component" value="Unassembled WGS sequence"/>
</dbReference>
<dbReference type="Gene3D" id="2.10.25.10">
    <property type="entry name" value="Laminin"/>
    <property type="match status" value="1"/>
</dbReference>
<feature type="chain" id="PRO_5025545525" description="EGF-like domain-containing protein" evidence="6">
    <location>
        <begin position="25"/>
        <end position="2378"/>
    </location>
</feature>
<keyword evidence="5" id="KW-0175">Coiled coil</keyword>
<evidence type="ECO:0000256" key="5">
    <source>
        <dbReference type="SAM" id="Coils"/>
    </source>
</evidence>
<evidence type="ECO:0000313" key="9">
    <source>
        <dbReference type="EMBL" id="KAE9048787.1"/>
    </source>
</evidence>
<dbReference type="Gene3D" id="2.60.120.260">
    <property type="entry name" value="Galactose-binding domain-like"/>
    <property type="match status" value="1"/>
</dbReference>
<name>A0A6A3NTM5_9STRA</name>
<dbReference type="EMBL" id="QXFU01000005">
    <property type="protein sequence ID" value="KAE9048787.1"/>
    <property type="molecule type" value="Genomic_DNA"/>
</dbReference>
<evidence type="ECO:0000256" key="3">
    <source>
        <dbReference type="ARBA" id="ARBA00023157"/>
    </source>
</evidence>
<dbReference type="PROSITE" id="PS50026">
    <property type="entry name" value="EGF_3"/>
    <property type="match status" value="1"/>
</dbReference>
<sequence>MERRMLGIFVLLLLPVVVVQVADAACANSCSGHGRCGASNQCTCDADWALAPDCSLRKCPTGVAWTDKAKTANAAHAVAECSNRGVCDYSKGECTCFNGYTGAACQRLRCPSDCSGHGLCYSSATLASQYGPSSLAGSGPTYTNWEKDSMTSCMCDMGYNGPDCSQFMCAKNDDPLTTGQAYRTIQIAVGADPTPATALAGVDSVTKGAIYTVAFTEWVHLGGENNLLYHTGNPPLSSFTCDLSQVTSLNSPSCVVTDVAATNVIEHVYCSNRGLCDFSSGQCVCYTDFKGMDCNQPSNIPDSIDDNDGFIINPLGLAYTGTVLHLKTAKGSQADFYFMKIESSTLPILTMNGMGDTNLLNGDLQLSTGSLTITTIAQTSTAADIANTHPTFTNTVLKVRASRLLNTGFKLFEAMVGDTNTVVDIRGDGLTTIYTGGLSVVTGGGIIANTVDAPSLTVTNSFGTFSSSLLKLSTSRATQYPGASDFLLIEASANSVPAFTVEASGRTTISNGGLIVSGLGGGQISNSDTAASALVVSATSTSFVGDAVAIKTFSGSAHNMLKVTTRIAPAAPIDLFTIANSGLTTITQTGLYITSGGATVNAGGIHIINGGETIDFGGLRVKDGGGTIELGGLNVIDGGGTIATTAATTDVLTVEATATTFSSNARVLHINSKSTVLPATSMHYLLEATVGATSTSVFKVDATGLATIAGQGSGGASISDKGTTANTLMLTNSAASFNQKVLGMVATDTNGYSFIDATVGSTPVFNVDASGLTTIVGQGDGGASISDKGTTANTLTLTNSAASFNQKVLGMVATDTNGYSFIDATVGSTSVFNVDASGLTTIVGQGDGGASISDKGTTANTLTLTNSAASFNQKVLGMVATDTNGYSFIDATVGSTSVFNVDASGLTTIVGQGDGGASISDKGTTANTLTLTNSAASFNQKVLGMVATDTNGYSFIDATVGSTSVFNVDASGLTTIVGQGDGGASISDSSTSTTDTVTVANTAITGFSGALLAMSSTSSDKLYRFIDAQVASVSVFKVVASGLTTIAGQGSGGASISDKGTTANTLSVANSVTSGFTGALLSMNAVSSTTSYTLIDAKSSGVSRFKVAATGLTTIVGSGGGGASISDAGTTTNTLIVANSISTGFTGTLLSMNAVSTTTSYTLIDAQSSGTSKFTVAASGLTTIASGGLTVTTGGVTIGAGGLVVSAGGATVTAGGLTVSAGGASISDNQATVNTLSVANSITSGFTGALLSMNAVSSTTSYTLIDAKSSGTSRFKVVASGLTTISAGGLSVTGGVTVVDTGLTVTTGGASISDSSASNTNTLTVANSATSGFTGALLAMSSTSSTTGYSFIDGKVGSTSVFKVAGTGLATIAGQGSGGASVSDTGTTANTLTVANSVSTGFTGAVLSLNAVSSTTVYSLIDATVGAGSTPRFNVAATGLTTIVGSGSGGASISDSGTTTSTLSVANSVTSGFTGALLSMNAVSTTKLYTLIDAQSSGVSRFKVAATGLTTIVGSGGGGASISDAGTTTNTLIVANSISTGFTGTLLSMNAVSTTTSYTLIDAQSSGTSKFTVAASGLTTIASGGLTVTTGGVTIGAGGLVVSAGGATVTAGGLTVSAGGASISDNQATVNTLSVANSITSGFTGALLSMNAVSSTTAYTLIDAKSSGTSRFKVVASGLTTISAGGLSVTGGVTVVDTGLTVTTGGASLSDSGTTTNTLTVANSATTGFTGALLSMNAVSSTTAYTLIDAKSSGTSRFKVAASGLTTISAGGLSVTGGVTVVDTGLTVTTGGASLSDSGTTTNTLTVANSATTGFTGALLSMNAVSSTTAYTLIDAKSSGTSRFKVAASGLTTISAGGLSVTGGVTVVDTGLTVTTGGASLSDSGTTTNTLTVANSATTGFTGALLSMNAVSSTTAYTLIDAKSSGTSRFKVAASGLTTISAGGLSVTGGVTVVDTGLTVSAGGASIAGGATIAGGVTVSNTGLTVTTGGATITDTGTTANTLTLTNSASSFNKAILAMVSTATTGFSVIDAKVGSTSVFNVAPSGLTTISAGGLSVSGGATIAGGVTVSNTGLTVSGGGATIAGGVTVSNTGLTVSGGGATIAGGATITGSASISGGASITGGITAVDTGVTVTTGGARIYDTGTSAETLTVKNTASGITKALLYLDSTETSGFPLIDAKVAGTSQFTVTAAGLTAIASGGLSVKGGVTVVDTGVTVSAGVVGISDTTASTVSTDGALVVSGGVGIGGSIRCAGTSYAVTHTNTSDRRLKTAIKNLTAAQETIRRLRPVTYEWRRDEFPSRNFPTGVFPGFLADEVEQILPDLVQQDGDGWKSMDYVGIVPHLVRAVQEMQDQLEASQAQMTRMQQQIDTLQAAVAA</sequence>
<evidence type="ECO:0000259" key="7">
    <source>
        <dbReference type="PROSITE" id="PS50026"/>
    </source>
</evidence>
<dbReference type="PROSITE" id="PS00022">
    <property type="entry name" value="EGF_1"/>
    <property type="match status" value="2"/>
</dbReference>
<keyword evidence="3 4" id="KW-1015">Disulfide bond</keyword>
<keyword evidence="1 4" id="KW-0245">EGF-like domain</keyword>
<keyword evidence="6" id="KW-0732">Signal</keyword>
<evidence type="ECO:0008006" key="11">
    <source>
        <dbReference type="Google" id="ProtNLM"/>
    </source>
</evidence>
<dbReference type="CDD" id="cd00055">
    <property type="entry name" value="EGF_Lam"/>
    <property type="match status" value="1"/>
</dbReference>
<reference evidence="9 10" key="1">
    <citation type="submission" date="2018-09" db="EMBL/GenBank/DDBJ databases">
        <title>Genomic investigation of the strawberry pathogen Phytophthora fragariae indicates pathogenicity is determined by transcriptional variation in three key races.</title>
        <authorList>
            <person name="Adams T.M."/>
            <person name="Armitage A.D."/>
            <person name="Sobczyk M.K."/>
            <person name="Bates H.J."/>
            <person name="Dunwell J.M."/>
            <person name="Nellist C.F."/>
            <person name="Harrison R.J."/>
        </authorList>
    </citation>
    <scope>NUCLEOTIDE SEQUENCE [LARGE SCALE GENOMIC DNA]</scope>
    <source>
        <strain evidence="9 10">SCRP324</strain>
    </source>
</reference>
<dbReference type="InterPro" id="IPR000742">
    <property type="entry name" value="EGF"/>
</dbReference>
<dbReference type="PROSITE" id="PS51688">
    <property type="entry name" value="ICA"/>
    <property type="match status" value="1"/>
</dbReference>
<dbReference type="PANTHER" id="PTHR11219">
    <property type="entry name" value="TENEURIN AND N-ACETYLGLUCOSAMINE-1-PHOSPHODIESTER ALPHA-N-ACETYLGLUCOSAMINIDASE"/>
    <property type="match status" value="1"/>
</dbReference>
<evidence type="ECO:0000256" key="1">
    <source>
        <dbReference type="ARBA" id="ARBA00022536"/>
    </source>
</evidence>
<dbReference type="SMART" id="SM00181">
    <property type="entry name" value="EGF"/>
    <property type="match status" value="4"/>
</dbReference>
<accession>A0A6A3NTM5</accession>
<feature type="domain" description="EGF-like" evidence="7">
    <location>
        <begin position="73"/>
        <end position="106"/>
    </location>
</feature>
<dbReference type="InterPro" id="IPR030392">
    <property type="entry name" value="S74_ICA"/>
</dbReference>
<dbReference type="Pfam" id="PF23106">
    <property type="entry name" value="EGF_Teneurin"/>
    <property type="match status" value="1"/>
</dbReference>
<dbReference type="InterPro" id="IPR051216">
    <property type="entry name" value="Teneurin"/>
</dbReference>
<dbReference type="Pfam" id="PF13884">
    <property type="entry name" value="Peptidase_S74"/>
    <property type="match status" value="1"/>
</dbReference>
<evidence type="ECO:0000256" key="2">
    <source>
        <dbReference type="ARBA" id="ARBA00022737"/>
    </source>
</evidence>
<dbReference type="PROSITE" id="PS01186">
    <property type="entry name" value="EGF_2"/>
    <property type="match status" value="1"/>
</dbReference>
<evidence type="ECO:0000313" key="10">
    <source>
        <dbReference type="Proteomes" id="UP000435112"/>
    </source>
</evidence>
<evidence type="ECO:0000256" key="6">
    <source>
        <dbReference type="SAM" id="SignalP"/>
    </source>
</evidence>
<feature type="disulfide bond" evidence="4">
    <location>
        <begin position="96"/>
        <end position="105"/>
    </location>
</feature>
<evidence type="ECO:0000256" key="4">
    <source>
        <dbReference type="PROSITE-ProRule" id="PRU00076"/>
    </source>
</evidence>
<proteinExistence type="predicted"/>
<comment type="caution">
    <text evidence="9">The sequence shown here is derived from an EMBL/GenBank/DDBJ whole genome shotgun (WGS) entry which is preliminary data.</text>
</comment>